<dbReference type="FunFam" id="3.40.50.300:FF:000032">
    <property type="entry name" value="Export ABC transporter ATP-binding protein"/>
    <property type="match status" value="1"/>
</dbReference>
<dbReference type="GO" id="GO:0098796">
    <property type="term" value="C:membrane protein complex"/>
    <property type="evidence" value="ECO:0007669"/>
    <property type="project" value="UniProtKB-ARBA"/>
</dbReference>
<dbReference type="GO" id="GO:0005886">
    <property type="term" value="C:plasma membrane"/>
    <property type="evidence" value="ECO:0007669"/>
    <property type="project" value="TreeGrafter"/>
</dbReference>
<evidence type="ECO:0000313" key="6">
    <source>
        <dbReference type="Proteomes" id="UP000554965"/>
    </source>
</evidence>
<evidence type="ECO:0000313" key="5">
    <source>
        <dbReference type="EMBL" id="SOJ57564.1"/>
    </source>
</evidence>
<dbReference type="CDD" id="cd03255">
    <property type="entry name" value="ABC_MJ0796_LolCDE_FtsE"/>
    <property type="match status" value="1"/>
</dbReference>
<dbReference type="Proteomes" id="UP000554965">
    <property type="component" value="Unassembled WGS sequence"/>
</dbReference>
<organism evidence="5 6">
    <name type="scientific">Mycobacterium simulans</name>
    <dbReference type="NCBI Taxonomy" id="627089"/>
    <lineage>
        <taxon>Bacteria</taxon>
        <taxon>Bacillati</taxon>
        <taxon>Actinomycetota</taxon>
        <taxon>Actinomycetes</taxon>
        <taxon>Mycobacteriales</taxon>
        <taxon>Mycobacteriaceae</taxon>
        <taxon>Mycobacterium</taxon>
    </lineage>
</organism>
<evidence type="ECO:0000256" key="1">
    <source>
        <dbReference type="ARBA" id="ARBA00022448"/>
    </source>
</evidence>
<dbReference type="RefSeq" id="WP_186244951.1">
    <property type="nucleotide sequence ID" value="NZ_OCTY01000002.1"/>
</dbReference>
<keyword evidence="1" id="KW-0813">Transport</keyword>
<dbReference type="EMBL" id="OCTY01000002">
    <property type="protein sequence ID" value="SOJ57564.1"/>
    <property type="molecule type" value="Genomic_DNA"/>
</dbReference>
<dbReference type="PROSITE" id="PS50893">
    <property type="entry name" value="ABC_TRANSPORTER_2"/>
    <property type="match status" value="1"/>
</dbReference>
<keyword evidence="6" id="KW-1185">Reference proteome</keyword>
<dbReference type="PANTHER" id="PTHR24220">
    <property type="entry name" value="IMPORT ATP-BINDING PROTEIN"/>
    <property type="match status" value="1"/>
</dbReference>
<proteinExistence type="predicted"/>
<dbReference type="InterPro" id="IPR027417">
    <property type="entry name" value="P-loop_NTPase"/>
</dbReference>
<protein>
    <submittedName>
        <fullName evidence="5">Putative ABC transporter ATP-binding protein</fullName>
    </submittedName>
</protein>
<accession>A0A7Z7NC89</accession>
<gene>
    <name evidence="5" type="ORF">MSIMFB_05042</name>
</gene>
<dbReference type="InterPro" id="IPR003439">
    <property type="entry name" value="ABC_transporter-like_ATP-bd"/>
</dbReference>
<dbReference type="Pfam" id="PF00005">
    <property type="entry name" value="ABC_tran"/>
    <property type="match status" value="1"/>
</dbReference>
<feature type="domain" description="ABC transporter" evidence="4">
    <location>
        <begin position="24"/>
        <end position="253"/>
    </location>
</feature>
<dbReference type="GO" id="GO:0022857">
    <property type="term" value="F:transmembrane transporter activity"/>
    <property type="evidence" value="ECO:0007669"/>
    <property type="project" value="TreeGrafter"/>
</dbReference>
<dbReference type="GO" id="GO:0005524">
    <property type="term" value="F:ATP binding"/>
    <property type="evidence" value="ECO:0007669"/>
    <property type="project" value="UniProtKB-KW"/>
</dbReference>
<dbReference type="PROSITE" id="PS00211">
    <property type="entry name" value="ABC_TRANSPORTER_1"/>
    <property type="match status" value="1"/>
</dbReference>
<comment type="caution">
    <text evidence="5">The sequence shown here is derived from an EMBL/GenBank/DDBJ whole genome shotgun (WGS) entry which is preliminary data.</text>
</comment>
<dbReference type="SUPFAM" id="SSF52540">
    <property type="entry name" value="P-loop containing nucleoside triphosphate hydrolases"/>
    <property type="match status" value="1"/>
</dbReference>
<evidence type="ECO:0000256" key="2">
    <source>
        <dbReference type="ARBA" id="ARBA00022741"/>
    </source>
</evidence>
<evidence type="ECO:0000256" key="3">
    <source>
        <dbReference type="ARBA" id="ARBA00022840"/>
    </source>
</evidence>
<keyword evidence="2" id="KW-0547">Nucleotide-binding</keyword>
<name>A0A7Z7NC89_9MYCO</name>
<dbReference type="Gene3D" id="3.40.50.300">
    <property type="entry name" value="P-loop containing nucleotide triphosphate hydrolases"/>
    <property type="match status" value="1"/>
</dbReference>
<dbReference type="AlphaFoldDB" id="A0A7Z7NC89"/>
<dbReference type="GO" id="GO:0016887">
    <property type="term" value="F:ATP hydrolysis activity"/>
    <property type="evidence" value="ECO:0007669"/>
    <property type="project" value="InterPro"/>
</dbReference>
<dbReference type="InterPro" id="IPR015854">
    <property type="entry name" value="ABC_transpr_LolD-like"/>
</dbReference>
<dbReference type="InterPro" id="IPR003593">
    <property type="entry name" value="AAA+_ATPase"/>
</dbReference>
<dbReference type="SMART" id="SM00382">
    <property type="entry name" value="AAA"/>
    <property type="match status" value="1"/>
</dbReference>
<reference evidence="5 6" key="1">
    <citation type="submission" date="2017-10" db="EMBL/GenBank/DDBJ databases">
        <authorList>
            <consortium name="Urmite Genomes"/>
        </authorList>
    </citation>
    <scope>NUCLEOTIDE SEQUENCE [LARGE SCALE GENOMIC DNA]</scope>
    <source>
        <strain evidence="5 6">FB-527</strain>
    </source>
</reference>
<dbReference type="InterPro" id="IPR017871">
    <property type="entry name" value="ABC_transporter-like_CS"/>
</dbReference>
<keyword evidence="3 5" id="KW-0067">ATP-binding</keyword>
<sequence length="255" mass="27191">MSAEPDVGETAASEGSRDGESLALRLINVEKTYGAGPTRVIALHGVNLEVRAGEFVVLLGPSGSGKTTLLNIIGGIDQPSAGAIEVNGEDAGWLNRKLRTRYRRDHVGFVFQFFNLVPTLTALENVELLAELTGPDARSRSRAALARVGVGAVADRFPAQLSGGQQQRVAIARAIVKNPPLLLCDEPTGSLDLVTGRQVLAALSDLARNGRQTVIVVTHNSEIARMADRVLWLHSGAISKSETNENPVEASELDW</sequence>
<evidence type="ECO:0000259" key="4">
    <source>
        <dbReference type="PROSITE" id="PS50893"/>
    </source>
</evidence>
<dbReference type="InterPro" id="IPR017911">
    <property type="entry name" value="MacB-like_ATP-bd"/>
</dbReference>